<evidence type="ECO:0000313" key="4">
    <source>
        <dbReference type="Proteomes" id="UP001601442"/>
    </source>
</evidence>
<evidence type="ECO:0000259" key="1">
    <source>
        <dbReference type="Pfam" id="PF00501"/>
    </source>
</evidence>
<evidence type="ECO:0000313" key="3">
    <source>
        <dbReference type="EMBL" id="MFF0500156.1"/>
    </source>
</evidence>
<dbReference type="InterPro" id="IPR045851">
    <property type="entry name" value="AMP-bd_C_sf"/>
</dbReference>
<keyword evidence="4" id="KW-1185">Reference proteome</keyword>
<feature type="domain" description="AMP-binding enzyme C-terminal" evidence="2">
    <location>
        <begin position="413"/>
        <end position="488"/>
    </location>
</feature>
<name>A0ABW6PAI4_9NOCA</name>
<dbReference type="InterPro" id="IPR042099">
    <property type="entry name" value="ANL_N_sf"/>
</dbReference>
<proteinExistence type="predicted"/>
<feature type="domain" description="AMP-dependent synthetase/ligase" evidence="1">
    <location>
        <begin position="37"/>
        <end position="131"/>
    </location>
</feature>
<dbReference type="Pfam" id="PF00501">
    <property type="entry name" value="AMP-binding"/>
    <property type="match status" value="2"/>
</dbReference>
<accession>A0ABW6PAI4</accession>
<organism evidence="3 4">
    <name type="scientific">Nocardia aobensis</name>
    <dbReference type="NCBI Taxonomy" id="257277"/>
    <lineage>
        <taxon>Bacteria</taxon>
        <taxon>Bacillati</taxon>
        <taxon>Actinomycetota</taxon>
        <taxon>Actinomycetes</taxon>
        <taxon>Mycobacteriales</taxon>
        <taxon>Nocardiaceae</taxon>
        <taxon>Nocardia</taxon>
    </lineage>
</organism>
<feature type="domain" description="AMP-dependent synthetase/ligase" evidence="1">
    <location>
        <begin position="145"/>
        <end position="363"/>
    </location>
</feature>
<dbReference type="Pfam" id="PF13193">
    <property type="entry name" value="AMP-binding_C"/>
    <property type="match status" value="1"/>
</dbReference>
<dbReference type="Gene3D" id="3.40.50.12780">
    <property type="entry name" value="N-terminal domain of ligase-like"/>
    <property type="match status" value="1"/>
</dbReference>
<dbReference type="PROSITE" id="PS00455">
    <property type="entry name" value="AMP_BINDING"/>
    <property type="match status" value="1"/>
</dbReference>
<dbReference type="SUPFAM" id="SSF56801">
    <property type="entry name" value="Acetyl-CoA synthetase-like"/>
    <property type="match status" value="1"/>
</dbReference>
<sequence length="505" mass="53182">MIEISRHANPFPRTGITERDGAAHYTDLPATLLDMLHAQVERRPDSEAVVELAGDRLTYRQLWEHAARVAGGLRAAGLERGGRVAVRYPAGVDWVLAFWGTVMAGGIVVAVNTRSAGPEVDFVLTDSGARIDLAPGVPLPDGDPIVTQDLSADDIAAIFYTSGTTGHPKGVPTTHEAFVTNAENMVRCIGLPRDIGAGMRTLISVPLFHVTGCNSQLLTAAHLGGTAVIMPALGVPELIAALSTERISFLVTVPAVYALMLRHPDFGAADTAVRWVGYGGAPIAPSLVLALKDAFPNAQVFNGYGMTETASLMTVLPDADAVDHADSVGYAVPSVQLGVVPLGDEPGVGELVVRGANVTGRYWHRPDADAATIVDGWLHTGDVVRVDDAGRVHIVDRIKDIINRGGENVSSVEVEAVLLAAPGVADAAVLAVPDAVMGEKVGAVVVADRHGIDIPALIEHCRERLADFKVPQYVTVVGGPLPRNAGGKLLKAALRERTTWGEPLR</sequence>
<dbReference type="Proteomes" id="UP001601442">
    <property type="component" value="Unassembled WGS sequence"/>
</dbReference>
<reference evidence="3 4" key="1">
    <citation type="submission" date="2024-10" db="EMBL/GenBank/DDBJ databases">
        <title>The Natural Products Discovery Center: Release of the First 8490 Sequenced Strains for Exploring Actinobacteria Biosynthetic Diversity.</title>
        <authorList>
            <person name="Kalkreuter E."/>
            <person name="Kautsar S.A."/>
            <person name="Yang D."/>
            <person name="Bader C.D."/>
            <person name="Teijaro C.N."/>
            <person name="Fluegel L."/>
            <person name="Davis C.M."/>
            <person name="Simpson J.R."/>
            <person name="Lauterbach L."/>
            <person name="Steele A.D."/>
            <person name="Gui C."/>
            <person name="Meng S."/>
            <person name="Li G."/>
            <person name="Viehrig K."/>
            <person name="Ye F."/>
            <person name="Su P."/>
            <person name="Kiefer A.F."/>
            <person name="Nichols A."/>
            <person name="Cepeda A.J."/>
            <person name="Yan W."/>
            <person name="Fan B."/>
            <person name="Jiang Y."/>
            <person name="Adhikari A."/>
            <person name="Zheng C.-J."/>
            <person name="Schuster L."/>
            <person name="Cowan T.M."/>
            <person name="Smanski M.J."/>
            <person name="Chevrette M.G."/>
            <person name="De Carvalho L.P.S."/>
            <person name="Shen B."/>
        </authorList>
    </citation>
    <scope>NUCLEOTIDE SEQUENCE [LARGE SCALE GENOMIC DNA]</scope>
    <source>
        <strain evidence="3 4">NPDC004119</strain>
    </source>
</reference>
<protein>
    <submittedName>
        <fullName evidence="3">Class I adenylate-forming enzyme family protein</fullName>
    </submittedName>
</protein>
<gene>
    <name evidence="3" type="ORF">ACFYU5_27400</name>
</gene>
<dbReference type="EMBL" id="JBIAMT010000005">
    <property type="protein sequence ID" value="MFF0500156.1"/>
    <property type="molecule type" value="Genomic_DNA"/>
</dbReference>
<comment type="caution">
    <text evidence="3">The sequence shown here is derived from an EMBL/GenBank/DDBJ whole genome shotgun (WGS) entry which is preliminary data.</text>
</comment>
<evidence type="ECO:0000259" key="2">
    <source>
        <dbReference type="Pfam" id="PF13193"/>
    </source>
</evidence>
<dbReference type="PANTHER" id="PTHR43201">
    <property type="entry name" value="ACYL-COA SYNTHETASE"/>
    <property type="match status" value="1"/>
</dbReference>
<dbReference type="Gene3D" id="3.30.300.30">
    <property type="match status" value="1"/>
</dbReference>
<dbReference type="PANTHER" id="PTHR43201:SF32">
    <property type="entry name" value="2-SUCCINYLBENZOATE--COA LIGASE, CHLOROPLASTIC_PEROXISOMAL"/>
    <property type="match status" value="1"/>
</dbReference>
<dbReference type="InterPro" id="IPR020845">
    <property type="entry name" value="AMP-binding_CS"/>
</dbReference>
<dbReference type="RefSeq" id="WP_387399396.1">
    <property type="nucleotide sequence ID" value="NZ_JBIAMT010000005.1"/>
</dbReference>
<dbReference type="InterPro" id="IPR025110">
    <property type="entry name" value="AMP-bd_C"/>
</dbReference>
<dbReference type="InterPro" id="IPR000873">
    <property type="entry name" value="AMP-dep_synth/lig_dom"/>
</dbReference>